<organism evidence="6 7">
    <name type="scientific">Halomonas korlensis</name>
    <dbReference type="NCBI Taxonomy" id="463301"/>
    <lineage>
        <taxon>Bacteria</taxon>
        <taxon>Pseudomonadati</taxon>
        <taxon>Pseudomonadota</taxon>
        <taxon>Gammaproteobacteria</taxon>
        <taxon>Oceanospirillales</taxon>
        <taxon>Halomonadaceae</taxon>
        <taxon>Halomonas</taxon>
    </lineage>
</organism>
<keyword evidence="3" id="KW-0378">Hydrolase</keyword>
<dbReference type="AlphaFoldDB" id="A0A1I7FX60"/>
<dbReference type="GO" id="GO:0000287">
    <property type="term" value="F:magnesium ion binding"/>
    <property type="evidence" value="ECO:0007669"/>
    <property type="project" value="UniProtKB-ARBA"/>
</dbReference>
<keyword evidence="4" id="KW-0460">Magnesium</keyword>
<dbReference type="Proteomes" id="UP000198693">
    <property type="component" value="Unassembled WGS sequence"/>
</dbReference>
<evidence type="ECO:0000256" key="1">
    <source>
        <dbReference type="ARBA" id="ARBA00001946"/>
    </source>
</evidence>
<dbReference type="GO" id="GO:0016791">
    <property type="term" value="F:phosphatase activity"/>
    <property type="evidence" value="ECO:0007669"/>
    <property type="project" value="UniProtKB-ARBA"/>
</dbReference>
<comment type="similarity">
    <text evidence="5">Belongs to the HAD-like hydrolase superfamily. Cof family.</text>
</comment>
<dbReference type="InterPro" id="IPR006379">
    <property type="entry name" value="HAD-SF_hydro_IIB"/>
</dbReference>
<name>A0A1I7FX60_9GAMM</name>
<dbReference type="Pfam" id="PF08282">
    <property type="entry name" value="Hydrolase_3"/>
    <property type="match status" value="1"/>
</dbReference>
<keyword evidence="7" id="KW-1185">Reference proteome</keyword>
<dbReference type="SFLD" id="SFLDG01140">
    <property type="entry name" value="C2.B:_Phosphomannomutase_and_P"/>
    <property type="match status" value="1"/>
</dbReference>
<sequence length="266" mass="29428">MTPRLIVTDLDGTLLDADHDLTADTIATLRKLSEQGHHLAFASGRHFRDMLVFRERLGVPVHVISTNGAYLHDHDDGLVAARHVDRELVRDLIALPRQAGVRLNLYHDDEWLIDAEAPHLLALHAHTGFGYRVAEPDELDGERVGKVLYIGEPQHVAALETEIRRRHGERLHLTYSMETSLEIMAGGVNKGTALASLLDALGLEAEACLAFGDNLNDVEMLTLAGEAHVMANAHPELRGRVPKARLIGHHTNGAVAKWLHERFKLS</sequence>
<dbReference type="InterPro" id="IPR023214">
    <property type="entry name" value="HAD_sf"/>
</dbReference>
<dbReference type="RefSeq" id="WP_089792827.1">
    <property type="nucleotide sequence ID" value="NZ_FPBP01000002.1"/>
</dbReference>
<evidence type="ECO:0000313" key="6">
    <source>
        <dbReference type="EMBL" id="SFU40804.1"/>
    </source>
</evidence>
<dbReference type="PANTHER" id="PTHR47267">
    <property type="match status" value="1"/>
</dbReference>
<keyword evidence="2" id="KW-0479">Metal-binding</keyword>
<dbReference type="NCBIfam" id="TIGR00099">
    <property type="entry name" value="Cof-subfamily"/>
    <property type="match status" value="1"/>
</dbReference>
<evidence type="ECO:0008006" key="8">
    <source>
        <dbReference type="Google" id="ProtNLM"/>
    </source>
</evidence>
<accession>A0A1I7FX60</accession>
<dbReference type="InterPro" id="IPR000150">
    <property type="entry name" value="Cof"/>
</dbReference>
<comment type="cofactor">
    <cofactor evidence="1">
        <name>Mg(2+)</name>
        <dbReference type="ChEBI" id="CHEBI:18420"/>
    </cofactor>
</comment>
<evidence type="ECO:0000256" key="3">
    <source>
        <dbReference type="ARBA" id="ARBA00022801"/>
    </source>
</evidence>
<dbReference type="InterPro" id="IPR036412">
    <property type="entry name" value="HAD-like_sf"/>
</dbReference>
<dbReference type="Gene3D" id="3.40.50.1000">
    <property type="entry name" value="HAD superfamily/HAD-like"/>
    <property type="match status" value="1"/>
</dbReference>
<dbReference type="SUPFAM" id="SSF56784">
    <property type="entry name" value="HAD-like"/>
    <property type="match status" value="1"/>
</dbReference>
<evidence type="ECO:0000256" key="4">
    <source>
        <dbReference type="ARBA" id="ARBA00022842"/>
    </source>
</evidence>
<evidence type="ECO:0000256" key="5">
    <source>
        <dbReference type="ARBA" id="ARBA00034778"/>
    </source>
</evidence>
<dbReference type="NCBIfam" id="TIGR01484">
    <property type="entry name" value="HAD-SF-IIB"/>
    <property type="match status" value="1"/>
</dbReference>
<dbReference type="SFLD" id="SFLDS00003">
    <property type="entry name" value="Haloacid_Dehalogenase"/>
    <property type="match status" value="1"/>
</dbReference>
<evidence type="ECO:0000256" key="2">
    <source>
        <dbReference type="ARBA" id="ARBA00022723"/>
    </source>
</evidence>
<dbReference type="Gene3D" id="3.30.1240.10">
    <property type="match status" value="1"/>
</dbReference>
<dbReference type="EMBL" id="FPBP01000002">
    <property type="protein sequence ID" value="SFU40804.1"/>
    <property type="molecule type" value="Genomic_DNA"/>
</dbReference>
<proteinExistence type="inferred from homology"/>
<evidence type="ECO:0000313" key="7">
    <source>
        <dbReference type="Proteomes" id="UP000198693"/>
    </source>
</evidence>
<dbReference type="STRING" id="463301.SAMN04487955_10268"/>
<dbReference type="OrthoDB" id="5498330at2"/>
<protein>
    <recommendedName>
        <fullName evidence="8">Cof subfamily of IIB subfamily of haloacid dehalogenase superfamily/HAD-superfamily hydrolase, subfamily IIB</fullName>
    </recommendedName>
</protein>
<dbReference type="CDD" id="cd07516">
    <property type="entry name" value="HAD_Pase"/>
    <property type="match status" value="1"/>
</dbReference>
<dbReference type="PANTHER" id="PTHR47267:SF4">
    <property type="entry name" value="PYRIDOXAL PHOSPHATE PHOSPHATASE YIGL"/>
    <property type="match status" value="1"/>
</dbReference>
<gene>
    <name evidence="6" type="ORF">SAMN04487955_10268</name>
</gene>
<reference evidence="7" key="1">
    <citation type="submission" date="2016-10" db="EMBL/GenBank/DDBJ databases">
        <authorList>
            <person name="Varghese N."/>
            <person name="Submissions S."/>
        </authorList>
    </citation>
    <scope>NUCLEOTIDE SEQUENCE [LARGE SCALE GENOMIC DNA]</scope>
    <source>
        <strain evidence="7">CGMCC 1.6981</strain>
    </source>
</reference>